<evidence type="ECO:0000256" key="14">
    <source>
        <dbReference type="SAM" id="MobiDB-lite"/>
    </source>
</evidence>
<keyword evidence="4 16" id="KW-0548">Nucleotidyltransferase</keyword>
<feature type="compositionally biased region" description="Gly residues" evidence="14">
    <location>
        <begin position="963"/>
        <end position="989"/>
    </location>
</feature>
<feature type="region of interest" description="Disordered" evidence="14">
    <location>
        <begin position="766"/>
        <end position="1122"/>
    </location>
</feature>
<evidence type="ECO:0000313" key="17">
    <source>
        <dbReference type="Proteomes" id="UP000578112"/>
    </source>
</evidence>
<dbReference type="Gene3D" id="1.10.8.60">
    <property type="match status" value="1"/>
</dbReference>
<dbReference type="SUPFAM" id="SSF52540">
    <property type="entry name" value="P-loop containing nucleoside triphosphate hydrolases"/>
    <property type="match status" value="1"/>
</dbReference>
<comment type="function">
    <text evidence="11">DNA polymerase III is a complex, multichain enzyme responsible for most of the replicative synthesis in bacteria. This DNA polymerase also exhibits 3' to 5' exonuclease activity.</text>
</comment>
<evidence type="ECO:0000256" key="2">
    <source>
        <dbReference type="ARBA" id="ARBA00012417"/>
    </source>
</evidence>
<dbReference type="InterPro" id="IPR045085">
    <property type="entry name" value="HLD_clamp_pol_III_gamma_tau"/>
</dbReference>
<evidence type="ECO:0000256" key="10">
    <source>
        <dbReference type="ARBA" id="ARBA00022932"/>
    </source>
</evidence>
<feature type="compositionally biased region" description="Low complexity" evidence="14">
    <location>
        <begin position="518"/>
        <end position="572"/>
    </location>
</feature>
<dbReference type="RefSeq" id="WP_184998498.1">
    <property type="nucleotide sequence ID" value="NZ_BOMK01000067.1"/>
</dbReference>
<dbReference type="PANTHER" id="PTHR11669">
    <property type="entry name" value="REPLICATION FACTOR C / DNA POLYMERASE III GAMMA-TAU SUBUNIT"/>
    <property type="match status" value="1"/>
</dbReference>
<feature type="compositionally biased region" description="Low complexity" evidence="14">
    <location>
        <begin position="864"/>
        <end position="878"/>
    </location>
</feature>
<keyword evidence="3 16" id="KW-0808">Transferase</keyword>
<evidence type="ECO:0000256" key="3">
    <source>
        <dbReference type="ARBA" id="ARBA00022679"/>
    </source>
</evidence>
<keyword evidence="9" id="KW-0067">ATP-binding</keyword>
<dbReference type="FunFam" id="1.20.272.10:FF:000003">
    <property type="entry name" value="DNA polymerase III subunit gamma/tau"/>
    <property type="match status" value="1"/>
</dbReference>
<feature type="region of interest" description="Disordered" evidence="14">
    <location>
        <begin position="502"/>
        <end position="579"/>
    </location>
</feature>
<evidence type="ECO:0000256" key="9">
    <source>
        <dbReference type="ARBA" id="ARBA00022840"/>
    </source>
</evidence>
<keyword evidence="8" id="KW-0862">Zinc</keyword>
<comment type="similarity">
    <text evidence="1">Belongs to the DnaX/STICHEL family.</text>
</comment>
<dbReference type="NCBIfam" id="NF005846">
    <property type="entry name" value="PRK07764.1-6"/>
    <property type="match status" value="1"/>
</dbReference>
<dbReference type="GO" id="GO:0003677">
    <property type="term" value="F:DNA binding"/>
    <property type="evidence" value="ECO:0007669"/>
    <property type="project" value="InterPro"/>
</dbReference>
<dbReference type="Pfam" id="PF22608">
    <property type="entry name" value="DNAX_ATPase_lid"/>
    <property type="match status" value="1"/>
</dbReference>
<dbReference type="Pfam" id="PF13177">
    <property type="entry name" value="DNA_pol3_delta2"/>
    <property type="match status" value="1"/>
</dbReference>
<feature type="region of interest" description="Disordered" evidence="14">
    <location>
        <begin position="631"/>
        <end position="682"/>
    </location>
</feature>
<keyword evidence="10" id="KW-0239">DNA-directed DNA polymerase</keyword>
<evidence type="ECO:0000259" key="15">
    <source>
        <dbReference type="SMART" id="SM00382"/>
    </source>
</evidence>
<dbReference type="Proteomes" id="UP000578112">
    <property type="component" value="Unassembled WGS sequence"/>
</dbReference>
<feature type="compositionally biased region" description="Low complexity" evidence="14">
    <location>
        <begin position="422"/>
        <end position="454"/>
    </location>
</feature>
<dbReference type="GO" id="GO:0009360">
    <property type="term" value="C:DNA polymerase III complex"/>
    <property type="evidence" value="ECO:0007669"/>
    <property type="project" value="InterPro"/>
</dbReference>
<feature type="compositionally biased region" description="Acidic residues" evidence="14">
    <location>
        <begin position="1100"/>
        <end position="1110"/>
    </location>
</feature>
<dbReference type="GO" id="GO:0005524">
    <property type="term" value="F:ATP binding"/>
    <property type="evidence" value="ECO:0007669"/>
    <property type="project" value="UniProtKB-KW"/>
</dbReference>
<dbReference type="SMART" id="SM00382">
    <property type="entry name" value="AAA"/>
    <property type="match status" value="1"/>
</dbReference>
<dbReference type="EC" id="2.7.7.7" evidence="2"/>
<comment type="caution">
    <text evidence="16">The sequence shown here is derived from an EMBL/GenBank/DDBJ whole genome shotgun (WGS) entry which is preliminary data.</text>
</comment>
<proteinExistence type="inferred from homology"/>
<keyword evidence="5" id="KW-0235">DNA replication</keyword>
<feature type="compositionally biased region" description="Gly residues" evidence="14">
    <location>
        <begin position="1070"/>
        <end position="1095"/>
    </location>
</feature>
<evidence type="ECO:0000256" key="8">
    <source>
        <dbReference type="ARBA" id="ARBA00022833"/>
    </source>
</evidence>
<evidence type="ECO:0000313" key="16">
    <source>
        <dbReference type="EMBL" id="MBB4767495.1"/>
    </source>
</evidence>
<dbReference type="Gene3D" id="1.20.272.10">
    <property type="match status" value="1"/>
</dbReference>
<evidence type="ECO:0000256" key="12">
    <source>
        <dbReference type="ARBA" id="ARBA00049244"/>
    </source>
</evidence>
<evidence type="ECO:0000256" key="6">
    <source>
        <dbReference type="ARBA" id="ARBA00022723"/>
    </source>
</evidence>
<dbReference type="InterPro" id="IPR022754">
    <property type="entry name" value="DNA_pol_III_gamma-3"/>
</dbReference>
<dbReference type="Pfam" id="PF12169">
    <property type="entry name" value="DNA_pol3_gamma3"/>
    <property type="match status" value="1"/>
</dbReference>
<evidence type="ECO:0000256" key="7">
    <source>
        <dbReference type="ARBA" id="ARBA00022741"/>
    </source>
</evidence>
<keyword evidence="7" id="KW-0547">Nucleotide-binding</keyword>
<evidence type="ECO:0000256" key="11">
    <source>
        <dbReference type="ARBA" id="ARBA00037724"/>
    </source>
</evidence>
<evidence type="ECO:0000256" key="5">
    <source>
        <dbReference type="ARBA" id="ARBA00022705"/>
    </source>
</evidence>
<feature type="domain" description="AAA+ ATPase" evidence="15">
    <location>
        <begin position="36"/>
        <end position="198"/>
    </location>
</feature>
<dbReference type="FunFam" id="3.40.50.300:FF:000014">
    <property type="entry name" value="DNA polymerase III subunit gamma/tau"/>
    <property type="match status" value="1"/>
</dbReference>
<keyword evidence="6" id="KW-0479">Metal-binding</keyword>
<feature type="compositionally biased region" description="Low complexity" evidence="14">
    <location>
        <begin position="990"/>
        <end position="1045"/>
    </location>
</feature>
<dbReference type="InterPro" id="IPR003593">
    <property type="entry name" value="AAA+_ATPase"/>
</dbReference>
<dbReference type="PANTHER" id="PTHR11669:SF0">
    <property type="entry name" value="PROTEIN STICHEL-LIKE 2"/>
    <property type="match status" value="1"/>
</dbReference>
<organism evidence="16 17">
    <name type="scientific">Actinoplanes digitatis</name>
    <dbReference type="NCBI Taxonomy" id="1868"/>
    <lineage>
        <taxon>Bacteria</taxon>
        <taxon>Bacillati</taxon>
        <taxon>Actinomycetota</taxon>
        <taxon>Actinomycetes</taxon>
        <taxon>Micromonosporales</taxon>
        <taxon>Micromonosporaceae</taxon>
        <taxon>Actinoplanes</taxon>
    </lineage>
</organism>
<accession>A0A7W7MV66</accession>
<dbReference type="CDD" id="cd18137">
    <property type="entry name" value="HLD_clamp_pol_III_gamma_tau"/>
    <property type="match status" value="1"/>
</dbReference>
<feature type="compositionally biased region" description="Gly residues" evidence="14">
    <location>
        <begin position="411"/>
        <end position="421"/>
    </location>
</feature>
<dbReference type="NCBIfam" id="TIGR02397">
    <property type="entry name" value="dnaX_nterm"/>
    <property type="match status" value="1"/>
</dbReference>
<protein>
    <recommendedName>
        <fullName evidence="13">DNA polymerase III subunit gamma/tau</fullName>
        <ecNumber evidence="2">2.7.7.7</ecNumber>
    </recommendedName>
</protein>
<dbReference type="AlphaFoldDB" id="A0A7W7MV66"/>
<gene>
    <name evidence="16" type="ORF">BJ971_008051</name>
</gene>
<feature type="compositionally biased region" description="Low complexity" evidence="14">
    <location>
        <begin position="814"/>
        <end position="829"/>
    </location>
</feature>
<feature type="compositionally biased region" description="Low complexity" evidence="14">
    <location>
        <begin position="948"/>
        <end position="962"/>
    </location>
</feature>
<evidence type="ECO:0000256" key="13">
    <source>
        <dbReference type="ARBA" id="ARBA00074577"/>
    </source>
</evidence>
<dbReference type="SUPFAM" id="SSF48019">
    <property type="entry name" value="post-AAA+ oligomerization domain-like"/>
    <property type="match status" value="1"/>
</dbReference>
<dbReference type="GO" id="GO:0046872">
    <property type="term" value="F:metal ion binding"/>
    <property type="evidence" value="ECO:0007669"/>
    <property type="project" value="UniProtKB-KW"/>
</dbReference>
<comment type="catalytic activity">
    <reaction evidence="12">
        <text>DNA(n) + a 2'-deoxyribonucleoside 5'-triphosphate = DNA(n+1) + diphosphate</text>
        <dbReference type="Rhea" id="RHEA:22508"/>
        <dbReference type="Rhea" id="RHEA-COMP:17339"/>
        <dbReference type="Rhea" id="RHEA-COMP:17340"/>
        <dbReference type="ChEBI" id="CHEBI:33019"/>
        <dbReference type="ChEBI" id="CHEBI:61560"/>
        <dbReference type="ChEBI" id="CHEBI:173112"/>
        <dbReference type="EC" id="2.7.7.7"/>
    </reaction>
</comment>
<dbReference type="EMBL" id="JACHNH010000001">
    <property type="protein sequence ID" value="MBB4767495.1"/>
    <property type="molecule type" value="Genomic_DNA"/>
</dbReference>
<dbReference type="InterPro" id="IPR050238">
    <property type="entry name" value="DNA_Rep/Repair_Clamp_Loader"/>
</dbReference>
<dbReference type="InterPro" id="IPR012763">
    <property type="entry name" value="DNA_pol_III_sug/sutau_N"/>
</dbReference>
<name>A0A7W7MV66_9ACTN</name>
<evidence type="ECO:0000256" key="1">
    <source>
        <dbReference type="ARBA" id="ARBA00006360"/>
    </source>
</evidence>
<dbReference type="Gene3D" id="3.40.50.300">
    <property type="entry name" value="P-loop containing nucleotide triphosphate hydrolases"/>
    <property type="match status" value="1"/>
</dbReference>
<dbReference type="InterPro" id="IPR027417">
    <property type="entry name" value="P-loop_NTPase"/>
</dbReference>
<feature type="compositionally biased region" description="Low complexity" evidence="14">
    <location>
        <begin position="774"/>
        <end position="784"/>
    </location>
</feature>
<reference evidence="16 17" key="1">
    <citation type="submission" date="2020-08" db="EMBL/GenBank/DDBJ databases">
        <title>Sequencing the genomes of 1000 actinobacteria strains.</title>
        <authorList>
            <person name="Klenk H.-P."/>
        </authorList>
    </citation>
    <scope>NUCLEOTIDE SEQUENCE [LARGE SCALE GENOMIC DNA]</scope>
    <source>
        <strain evidence="16 17">DSM 43149</strain>
    </source>
</reference>
<dbReference type="GO" id="GO:0006261">
    <property type="term" value="P:DNA-templated DNA replication"/>
    <property type="evidence" value="ECO:0007669"/>
    <property type="project" value="TreeGrafter"/>
</dbReference>
<dbReference type="GO" id="GO:0003887">
    <property type="term" value="F:DNA-directed DNA polymerase activity"/>
    <property type="evidence" value="ECO:0007669"/>
    <property type="project" value="UniProtKB-KW"/>
</dbReference>
<feature type="region of interest" description="Disordered" evidence="14">
    <location>
        <begin position="389"/>
        <end position="454"/>
    </location>
</feature>
<feature type="compositionally biased region" description="Basic and acidic residues" evidence="14">
    <location>
        <begin position="652"/>
        <end position="664"/>
    </location>
</feature>
<dbReference type="InterPro" id="IPR008921">
    <property type="entry name" value="DNA_pol3_clamp-load_cplx_C"/>
</dbReference>
<sequence length="1139" mass="112096">MALALYRKYRPRTFAEVIGQEHVTEPLSQALRSGRLHHAYLFSGPRGCGKTSSARILARSLNCEQGPTPEPCGACASCKSLANDGAGSIDVIEIDAASHGGVDDARDLREKAFFAPASSRYKIYVIDEAHMVSSAGFNALLKLVEEPPDYVKFIFATTEPEKVLGTIRSRTHHYPFRLIPPAVLRPYLQQLTEAEGVHVDPAVLPLVVRAGGGSARDTLSVLDQLIAGAGPEGVGYSRAVELLGVTDSALIDEMCDALAAGDGAAAYQTIDRVAEAGHDARRFASDLLERFRDLIILQQIPDAVSKGLIDGPADQLDQMGAQATRLGPATLSRCADIVHNGLVEMRGTTAPRLLLELITARMLLPGADDSSGALLQRLERMERRLTLSGDEVRAQHDSPQTPPAAAAPTASGGGGGGGGGISAARAAAAAASRRAPAPGSAAPTGAAQGGHAEAGAAQGGAGLAQAGGVASGAGGSATAAVESAQVANVASVPAGGIAPGPADPVSAVPSPLHTEGDAAASAAPVSAMPGSAAPVSAVPSGPAASVSAVPGSAAPVSAVPSGPATSVSAVPSGLADPELADPELVDRDLADRELADPGLADRGLADRGLAGSGLGDPGLAGSGLAGPVSAVPGSAQVSGAPSAPVEAASSRQDLRRPPAARRPEPAGIMPDAPVEAGGDDVGAPGQLSVASIREVWPEIMVAVGRKSKKIAALAQGATVRDLDGQTVVLTFRFPAHAKMVAAEPALLSDALYEALGGRWQIRCDVAGEGGASPGSGPAPRAPQGGPSGSGPQGGPSSPAQRAPQGQGAPDDLAGRGAQTQATDGAGATTRQREAAPRASAAGRDVPQSPDAASDDSDDWPEPARPGGRATAAAATPPAADDEWPEPARLGGAQAGDRDAGSGGPADPSVGQSGAAGAPDFDGPAGGRGFDGSENPVSVGGLEPPRSSPPGAGERGGYAPAGAAGQGAAGQGAAGQGAAGQGAAGHGAAGHGAAARNATPAAASAPPAGAGRPTSSGLAAARAAAAGAGRGNAAANRGGANAAAANKNSAWADGTPTEEAPYDPEYDGPVRPGGGAQGHGAAQGRGAPHGHGGGAAFEGFDPGDEPLDDVIDERTARQSSEQQAVQLLRDALGAEKISES</sequence>
<evidence type="ECO:0000256" key="4">
    <source>
        <dbReference type="ARBA" id="ARBA00022695"/>
    </source>
</evidence>
<keyword evidence="17" id="KW-1185">Reference proteome</keyword>
<dbReference type="CDD" id="cd00009">
    <property type="entry name" value="AAA"/>
    <property type="match status" value="1"/>
</dbReference>